<sequence>MIEVSHLSRNYGTFRAVNDVSFSIPTGQIVGLLGPNGAGKTTTMRMITGFLKPSGGTISIDGTNIEDASVASKRKIGYMPEAAPLYGDMIVEDYLRYIADMQGENADEKIPRLCEECGLKEVMDKNISELSRGYRQRVGLAHALMHDPEILILDEPTSGLDPNQIGEVRNLIREIGKTRTVIVSTHILGEVETLCSRVIIIANGKLVADSPTDELRERYGHKAALKLTAGGCSKDDIAAELKSIAGVENVSAVSGEALIGDADAFSLLVSISGTAEVRPALFKAIAAKGGWLYELAMQRNSLEDVFHELTTAEAQK</sequence>
<dbReference type="Proteomes" id="UP000016412">
    <property type="component" value="Unassembled WGS sequence"/>
</dbReference>
<accession>U2LL61</accession>
<evidence type="ECO:0000313" key="7">
    <source>
        <dbReference type="EMBL" id="ERK05153.1"/>
    </source>
</evidence>
<dbReference type="GO" id="GO:0016887">
    <property type="term" value="F:ATP hydrolysis activity"/>
    <property type="evidence" value="ECO:0007669"/>
    <property type="project" value="InterPro"/>
</dbReference>
<protein>
    <submittedName>
        <fullName evidence="6">ABC transporter, ATP-binding protein</fullName>
    </submittedName>
</protein>
<dbReference type="InterPro" id="IPR003593">
    <property type="entry name" value="AAA+_ATPase"/>
</dbReference>
<dbReference type="PATRIC" id="fig|1125725.3.peg.251"/>
<dbReference type="CDD" id="cd03230">
    <property type="entry name" value="ABC_DR_subfamily_A"/>
    <property type="match status" value="1"/>
</dbReference>
<evidence type="ECO:0000256" key="3">
    <source>
        <dbReference type="ARBA" id="ARBA00022741"/>
    </source>
</evidence>
<evidence type="ECO:0000256" key="4">
    <source>
        <dbReference type="ARBA" id="ARBA00022840"/>
    </source>
</evidence>
<comment type="similarity">
    <text evidence="1">Belongs to the ABC transporter superfamily.</text>
</comment>
<evidence type="ECO:0000313" key="8">
    <source>
        <dbReference type="Proteomes" id="UP000016412"/>
    </source>
</evidence>
<dbReference type="SMART" id="SM00382">
    <property type="entry name" value="AAA"/>
    <property type="match status" value="1"/>
</dbReference>
<keyword evidence="3" id="KW-0547">Nucleotide-binding</keyword>
<name>U2LL61_TRESO</name>
<reference evidence="8 9" key="1">
    <citation type="submission" date="2013-08" db="EMBL/GenBank/DDBJ databases">
        <authorList>
            <person name="Durkin A.S."/>
            <person name="Haft D.R."/>
            <person name="McCorrison J."/>
            <person name="Torralba M."/>
            <person name="Gillis M."/>
            <person name="Haft D.H."/>
            <person name="Methe B."/>
            <person name="Sutton G."/>
            <person name="Nelson K.E."/>
        </authorList>
    </citation>
    <scope>NUCLEOTIDE SEQUENCE [LARGE SCALE GENOMIC DNA]</scope>
    <source>
        <strain evidence="7 9">ATCC 35536</strain>
        <strain evidence="6 8">VPI DR56BR1116</strain>
    </source>
</reference>
<dbReference type="Pfam" id="PF00005">
    <property type="entry name" value="ABC_tran"/>
    <property type="match status" value="1"/>
</dbReference>
<comment type="caution">
    <text evidence="6">The sequence shown here is derived from an EMBL/GenBank/DDBJ whole genome shotgun (WGS) entry which is preliminary data.</text>
</comment>
<dbReference type="OrthoDB" id="9775135at2"/>
<dbReference type="SUPFAM" id="SSF52540">
    <property type="entry name" value="P-loop containing nucleoside triphosphate hydrolases"/>
    <property type="match status" value="1"/>
</dbReference>
<dbReference type="PANTHER" id="PTHR43335">
    <property type="entry name" value="ABC TRANSPORTER, ATP-BINDING PROTEIN"/>
    <property type="match status" value="1"/>
</dbReference>
<keyword evidence="4 6" id="KW-0067">ATP-binding</keyword>
<organism evidence="6 8">
    <name type="scientific">Treponema socranskii subsp. socranskii VPI DR56BR1116 = ATCC 35536</name>
    <dbReference type="NCBI Taxonomy" id="1125725"/>
    <lineage>
        <taxon>Bacteria</taxon>
        <taxon>Pseudomonadati</taxon>
        <taxon>Spirochaetota</taxon>
        <taxon>Spirochaetia</taxon>
        <taxon>Spirochaetales</taxon>
        <taxon>Treponemataceae</taxon>
        <taxon>Treponema</taxon>
    </lineage>
</organism>
<dbReference type="STRING" id="1125725.HMPREF1325_1366"/>
<dbReference type="PROSITE" id="PS50893">
    <property type="entry name" value="ABC_TRANSPORTER_2"/>
    <property type="match status" value="1"/>
</dbReference>
<evidence type="ECO:0000313" key="9">
    <source>
        <dbReference type="Proteomes" id="UP000016646"/>
    </source>
</evidence>
<keyword evidence="2" id="KW-0813">Transport</keyword>
<dbReference type="PANTHER" id="PTHR43335:SF4">
    <property type="entry name" value="ABC TRANSPORTER, ATP-BINDING PROTEIN"/>
    <property type="match status" value="1"/>
</dbReference>
<proteinExistence type="inferred from homology"/>
<dbReference type="InterPro" id="IPR003439">
    <property type="entry name" value="ABC_transporter-like_ATP-bd"/>
</dbReference>
<gene>
    <name evidence="7" type="ORF">HMPREF0860_1630</name>
    <name evidence="6" type="ORF">HMPREF1325_1366</name>
</gene>
<dbReference type="GO" id="GO:0005524">
    <property type="term" value="F:ATP binding"/>
    <property type="evidence" value="ECO:0007669"/>
    <property type="project" value="UniProtKB-KW"/>
</dbReference>
<dbReference type="AlphaFoldDB" id="U2LL61"/>
<evidence type="ECO:0000256" key="1">
    <source>
        <dbReference type="ARBA" id="ARBA00005417"/>
    </source>
</evidence>
<evidence type="ECO:0000313" key="6">
    <source>
        <dbReference type="EMBL" id="ERF61710.1"/>
    </source>
</evidence>
<dbReference type="Gene3D" id="3.40.50.300">
    <property type="entry name" value="P-loop containing nucleotide triphosphate hydrolases"/>
    <property type="match status" value="1"/>
</dbReference>
<dbReference type="EMBL" id="AVQI01000001">
    <property type="protein sequence ID" value="ERK05153.1"/>
    <property type="molecule type" value="Genomic_DNA"/>
</dbReference>
<evidence type="ECO:0000256" key="2">
    <source>
        <dbReference type="ARBA" id="ARBA00022448"/>
    </source>
</evidence>
<dbReference type="eggNOG" id="COG1131">
    <property type="taxonomic scope" value="Bacteria"/>
</dbReference>
<dbReference type="EMBL" id="AUZJ01000005">
    <property type="protein sequence ID" value="ERF61710.1"/>
    <property type="molecule type" value="Genomic_DNA"/>
</dbReference>
<keyword evidence="9" id="KW-1185">Reference proteome</keyword>
<dbReference type="Proteomes" id="UP000016646">
    <property type="component" value="Unassembled WGS sequence"/>
</dbReference>
<dbReference type="RefSeq" id="WP_021329257.1">
    <property type="nucleotide sequence ID" value="NZ_AUZJ01000005.1"/>
</dbReference>
<evidence type="ECO:0000259" key="5">
    <source>
        <dbReference type="PROSITE" id="PS50893"/>
    </source>
</evidence>
<dbReference type="InterPro" id="IPR027417">
    <property type="entry name" value="P-loop_NTPase"/>
</dbReference>
<feature type="domain" description="ABC transporter" evidence="5">
    <location>
        <begin position="2"/>
        <end position="228"/>
    </location>
</feature>